<organism evidence="1 2">
    <name type="scientific">Streptomyces mirabilis</name>
    <dbReference type="NCBI Taxonomy" id="68239"/>
    <lineage>
        <taxon>Bacteria</taxon>
        <taxon>Bacillati</taxon>
        <taxon>Actinomycetota</taxon>
        <taxon>Actinomycetes</taxon>
        <taxon>Kitasatosporales</taxon>
        <taxon>Streptomycetaceae</taxon>
        <taxon>Streptomyces</taxon>
    </lineage>
</organism>
<gene>
    <name evidence="1" type="ORF">SAMN02787118_14723</name>
</gene>
<dbReference type="SUPFAM" id="SSF55961">
    <property type="entry name" value="Bet v1-like"/>
    <property type="match status" value="1"/>
</dbReference>
<dbReference type="EMBL" id="FONR01000047">
    <property type="protein sequence ID" value="SFH12966.1"/>
    <property type="molecule type" value="Genomic_DNA"/>
</dbReference>
<evidence type="ECO:0000313" key="2">
    <source>
        <dbReference type="Proteomes" id="UP000181942"/>
    </source>
</evidence>
<dbReference type="Proteomes" id="UP000181942">
    <property type="component" value="Unassembled WGS sequence"/>
</dbReference>
<protein>
    <submittedName>
        <fullName evidence="1">Uncharacterized protein</fullName>
    </submittedName>
</protein>
<dbReference type="AlphaFoldDB" id="A0A1I2XJU6"/>
<reference evidence="1 2" key="1">
    <citation type="submission" date="2016-10" db="EMBL/GenBank/DDBJ databases">
        <authorList>
            <person name="de Groot N.N."/>
        </authorList>
    </citation>
    <scope>NUCLEOTIDE SEQUENCE [LARGE SCALE GENOMIC DNA]</scope>
    <source>
        <strain evidence="1 2">OK461</strain>
    </source>
</reference>
<dbReference type="InterPro" id="IPR001663">
    <property type="entry name" value="Rng_hydr_dOase-A"/>
</dbReference>
<dbReference type="InterPro" id="IPR036922">
    <property type="entry name" value="Rieske_2Fe-2S_sf"/>
</dbReference>
<dbReference type="GO" id="GO:0051537">
    <property type="term" value="F:2 iron, 2 sulfur cluster binding"/>
    <property type="evidence" value="ECO:0007669"/>
    <property type="project" value="InterPro"/>
</dbReference>
<evidence type="ECO:0000313" key="1">
    <source>
        <dbReference type="EMBL" id="SFH12966.1"/>
    </source>
</evidence>
<accession>A0A1I2XJU6</accession>
<proteinExistence type="predicted"/>
<dbReference type="PRINTS" id="PR00090">
    <property type="entry name" value="RNGDIOXGNASE"/>
</dbReference>
<sequence>MGLPFHQDAYGGEAGFRRKGQRLLPAPSLDTYNGLIFVSLDPDAPALRDYLGDFAFYLDYYTKQSPSGIELRGPQRWRVKANWKIGAESFADDMYPHAPDPHERRRDRPVLRAQGREAQGRLHLLGPVPGSDHWFGDSPVPGGWAW</sequence>
<name>A0A1I2XJU6_9ACTN</name>
<dbReference type="Gene3D" id="2.102.10.10">
    <property type="entry name" value="Rieske [2Fe-2S] iron-sulphur domain"/>
    <property type="match status" value="1"/>
</dbReference>
<dbReference type="RefSeq" id="WP_218171652.1">
    <property type="nucleotide sequence ID" value="NZ_FONR01000047.1"/>
</dbReference>
<dbReference type="Gene3D" id="3.90.380.10">
    <property type="entry name" value="Naphthalene 1,2-dioxygenase Alpha Subunit, Chain A, domain 1"/>
    <property type="match status" value="1"/>
</dbReference>